<evidence type="ECO:0000313" key="3">
    <source>
        <dbReference type="Proteomes" id="UP000576821"/>
    </source>
</evidence>
<evidence type="ECO:0000313" key="2">
    <source>
        <dbReference type="EMBL" id="NIJ17944.1"/>
    </source>
</evidence>
<accession>A0A846MCQ5</accession>
<protein>
    <submittedName>
        <fullName evidence="2">Uncharacterized protein</fullName>
    </submittedName>
</protein>
<feature type="transmembrane region" description="Helical" evidence="1">
    <location>
        <begin position="55"/>
        <end position="74"/>
    </location>
</feature>
<sequence>MAVSATFVLALTTATGHIGPQLSGLLMPFPVFVLILAMFCHLRDGGKAAGAMMRGVVLGSLSFAAFFAVTAGAWRAGRCRGATGLRRSPA</sequence>
<reference evidence="2 3" key="1">
    <citation type="submission" date="2020-03" db="EMBL/GenBank/DDBJ databases">
        <title>Genomic Encyclopedia of Type Strains, Phase IV (KMG-IV): sequencing the most valuable type-strain genomes for metagenomic binning, comparative biology and taxonomic classification.</title>
        <authorList>
            <person name="Goeker M."/>
        </authorList>
    </citation>
    <scope>NUCLEOTIDE SEQUENCE [LARGE SCALE GENOMIC DNA]</scope>
    <source>
        <strain evidence="2 3">DSM 21299</strain>
    </source>
</reference>
<feature type="transmembrane region" description="Helical" evidence="1">
    <location>
        <begin position="26"/>
        <end position="43"/>
    </location>
</feature>
<proteinExistence type="predicted"/>
<name>A0A846MCQ5_9SPHN</name>
<dbReference type="EMBL" id="JAASQR010000004">
    <property type="protein sequence ID" value="NIJ17944.1"/>
    <property type="molecule type" value="Genomic_DNA"/>
</dbReference>
<gene>
    <name evidence="2" type="ORF">FHS54_002944</name>
</gene>
<keyword evidence="1" id="KW-0472">Membrane</keyword>
<organism evidence="2 3">
    <name type="scientific">Sphingobium vermicomposti</name>
    <dbReference type="NCBI Taxonomy" id="529005"/>
    <lineage>
        <taxon>Bacteria</taxon>
        <taxon>Pseudomonadati</taxon>
        <taxon>Pseudomonadota</taxon>
        <taxon>Alphaproteobacteria</taxon>
        <taxon>Sphingomonadales</taxon>
        <taxon>Sphingomonadaceae</taxon>
        <taxon>Sphingobium</taxon>
    </lineage>
</organism>
<comment type="caution">
    <text evidence="2">The sequence shown here is derived from an EMBL/GenBank/DDBJ whole genome shotgun (WGS) entry which is preliminary data.</text>
</comment>
<dbReference type="Proteomes" id="UP000576821">
    <property type="component" value="Unassembled WGS sequence"/>
</dbReference>
<keyword evidence="1" id="KW-0812">Transmembrane</keyword>
<keyword evidence="3" id="KW-1185">Reference proteome</keyword>
<evidence type="ECO:0000256" key="1">
    <source>
        <dbReference type="SAM" id="Phobius"/>
    </source>
</evidence>
<dbReference type="AlphaFoldDB" id="A0A846MCQ5"/>
<dbReference type="RefSeq" id="WP_167304844.1">
    <property type="nucleotide sequence ID" value="NZ_JAASQR010000004.1"/>
</dbReference>
<keyword evidence="1" id="KW-1133">Transmembrane helix</keyword>